<organism evidence="2 3">
    <name type="scientific">Panagrellus redivivus</name>
    <name type="common">Microworm</name>
    <dbReference type="NCBI Taxonomy" id="6233"/>
    <lineage>
        <taxon>Eukaryota</taxon>
        <taxon>Metazoa</taxon>
        <taxon>Ecdysozoa</taxon>
        <taxon>Nematoda</taxon>
        <taxon>Chromadorea</taxon>
        <taxon>Rhabditida</taxon>
        <taxon>Tylenchina</taxon>
        <taxon>Panagrolaimomorpha</taxon>
        <taxon>Panagrolaimoidea</taxon>
        <taxon>Panagrolaimidae</taxon>
        <taxon>Panagrellus</taxon>
    </lineage>
</organism>
<dbReference type="Proteomes" id="UP000492821">
    <property type="component" value="Unassembled WGS sequence"/>
</dbReference>
<keyword evidence="2" id="KW-1185">Reference proteome</keyword>
<proteinExistence type="predicted"/>
<feature type="region of interest" description="Disordered" evidence="1">
    <location>
        <begin position="1"/>
        <end position="34"/>
    </location>
</feature>
<dbReference type="WBParaSite" id="Pan_g13054.t1">
    <property type="protein sequence ID" value="Pan_g13054.t1"/>
    <property type="gene ID" value="Pan_g13054"/>
</dbReference>
<dbReference type="InterPro" id="IPR002110">
    <property type="entry name" value="Ankyrin_rpt"/>
</dbReference>
<protein>
    <submittedName>
        <fullName evidence="3">ANK_REP_REGION domain-containing protein</fullName>
    </submittedName>
</protein>
<reference evidence="3" key="2">
    <citation type="submission" date="2020-10" db="UniProtKB">
        <authorList>
            <consortium name="WormBaseParasite"/>
        </authorList>
    </citation>
    <scope>IDENTIFICATION</scope>
</reference>
<dbReference type="SMART" id="SM00248">
    <property type="entry name" value="ANK"/>
    <property type="match status" value="3"/>
</dbReference>
<dbReference type="AlphaFoldDB" id="A0A7E4UVD1"/>
<accession>A0A7E4UVD1</accession>
<dbReference type="Gene3D" id="1.25.40.20">
    <property type="entry name" value="Ankyrin repeat-containing domain"/>
    <property type="match status" value="1"/>
</dbReference>
<evidence type="ECO:0000313" key="2">
    <source>
        <dbReference type="Proteomes" id="UP000492821"/>
    </source>
</evidence>
<dbReference type="SUPFAM" id="SSF48403">
    <property type="entry name" value="Ankyrin repeat"/>
    <property type="match status" value="1"/>
</dbReference>
<evidence type="ECO:0000256" key="1">
    <source>
        <dbReference type="SAM" id="MobiDB-lite"/>
    </source>
</evidence>
<name>A0A7E4UVD1_PANRE</name>
<dbReference type="InterPro" id="IPR036770">
    <property type="entry name" value="Ankyrin_rpt-contain_sf"/>
</dbReference>
<evidence type="ECO:0000313" key="3">
    <source>
        <dbReference type="WBParaSite" id="Pan_g13054.t1"/>
    </source>
</evidence>
<sequence>MPRPVKRPYRLLSSDSEDEFDVKCSPPSSENGFESTLENYTSAQQIHIDGVCESKPSPPLVALRIPPSARDPRPRRAEKVVDNEKPKMPARSCLKNTISIEKFVELVANLDYPALSRLNEVPIDYFMPDFEDGETILHKLVVVNEPAVVDIVKLLVERFGAPINLLSHDGESLINAAIRTASQDAFGNWKNEMIDALINLNCDVNFEAMNGERPLFVAYKMGNIEAAVWLVMCGANPANVVAFEHRLTNTSVPTKLREMIRDRFIELDNPLFASGAHLIPASVTVYPTNPEAKLTVRFSFDENDVPVMDNNFVYVLEVRLIEFAEPRNTIHLSTSNDVIVESASAHYKQLSLVNPKIINAFDVSSVLRCRPATTGRGKRMFSAEMVLAKDIPSGQNLMAVVMRYQTAKASY</sequence>
<reference evidence="2" key="1">
    <citation type="journal article" date="2013" name="Genetics">
        <title>The draft genome and transcriptome of Panagrellus redivivus are shaped by the harsh demands of a free-living lifestyle.</title>
        <authorList>
            <person name="Srinivasan J."/>
            <person name="Dillman A.R."/>
            <person name="Macchietto M.G."/>
            <person name="Heikkinen L."/>
            <person name="Lakso M."/>
            <person name="Fracchia K.M."/>
            <person name="Antoshechkin I."/>
            <person name="Mortazavi A."/>
            <person name="Wong G."/>
            <person name="Sternberg P.W."/>
        </authorList>
    </citation>
    <scope>NUCLEOTIDE SEQUENCE [LARGE SCALE GENOMIC DNA]</scope>
    <source>
        <strain evidence="2">MT8872</strain>
    </source>
</reference>